<keyword evidence="7" id="KW-1003">Cell membrane</keyword>
<feature type="transmembrane region" description="Helical" evidence="7">
    <location>
        <begin position="101"/>
        <end position="124"/>
    </location>
</feature>
<dbReference type="GO" id="GO:0008137">
    <property type="term" value="F:NADH dehydrogenase (ubiquinone) activity"/>
    <property type="evidence" value="ECO:0007669"/>
    <property type="project" value="InterPro"/>
</dbReference>
<dbReference type="OrthoDB" id="9791970at2"/>
<accession>A0A1G9UHL2</accession>
<dbReference type="Pfam" id="PF00507">
    <property type="entry name" value="Oxidored_q4"/>
    <property type="match status" value="1"/>
</dbReference>
<dbReference type="EMBL" id="FNHH01000016">
    <property type="protein sequence ID" value="SDM59411.1"/>
    <property type="molecule type" value="Genomic_DNA"/>
</dbReference>
<keyword evidence="7" id="KW-1278">Translocase</keyword>
<keyword evidence="7 8" id="KW-0874">Quinone</keyword>
<comment type="similarity">
    <text evidence="2 7 8">Belongs to the complex I subunit 3 family.</text>
</comment>
<dbReference type="RefSeq" id="WP_090705160.1">
    <property type="nucleotide sequence ID" value="NZ_FNHH01000016.1"/>
</dbReference>
<dbReference type="GO" id="GO:0050136">
    <property type="term" value="F:NADH dehydrogenase (quinone) (non-electrogenic) activity"/>
    <property type="evidence" value="ECO:0007669"/>
    <property type="project" value="UniProtKB-UniRule"/>
</dbReference>
<dbReference type="GO" id="GO:0048038">
    <property type="term" value="F:quinone binding"/>
    <property type="evidence" value="ECO:0007669"/>
    <property type="project" value="UniProtKB-KW"/>
</dbReference>
<dbReference type="Gene3D" id="1.20.58.1610">
    <property type="entry name" value="NADH:ubiquinone/plastoquinone oxidoreductase, chain 3"/>
    <property type="match status" value="1"/>
</dbReference>
<protein>
    <recommendedName>
        <fullName evidence="7">NADH-quinone oxidoreductase subunit A</fullName>
        <ecNumber evidence="7">7.1.1.-</ecNumber>
    </recommendedName>
    <alternativeName>
        <fullName evidence="7">NADH dehydrogenase I subunit A</fullName>
    </alternativeName>
    <alternativeName>
        <fullName evidence="7">NDH-1 subunit A</fullName>
    </alternativeName>
    <alternativeName>
        <fullName evidence="7">NUO1</fullName>
    </alternativeName>
</protein>
<dbReference type="InterPro" id="IPR038430">
    <property type="entry name" value="NDAH_ubi_oxred_su3_sf"/>
</dbReference>
<reference evidence="10" key="1">
    <citation type="submission" date="2016-10" db="EMBL/GenBank/DDBJ databases">
        <authorList>
            <person name="Varghese N."/>
            <person name="Submissions S."/>
        </authorList>
    </citation>
    <scope>NUCLEOTIDE SEQUENCE [LARGE SCALE GENOMIC DNA]</scope>
    <source>
        <strain evidence="10">DSM 24536</strain>
    </source>
</reference>
<evidence type="ECO:0000256" key="6">
    <source>
        <dbReference type="ARBA" id="ARBA00023136"/>
    </source>
</evidence>
<comment type="function">
    <text evidence="7">NDH-1 shuttles electrons from NADH, via FMN and iron-sulfur (Fe-S) centers, to quinones in the respiratory chain. The immediate electron acceptor for the enzyme in this species is believed to be a menaquinone. Couples the redox reaction to proton translocation (for every two electrons transferred, four hydrogen ions are translocated across the cytoplasmic membrane), and thus conserves the redox energy in a proton gradient.</text>
</comment>
<keyword evidence="3 7" id="KW-0813">Transport</keyword>
<dbReference type="Proteomes" id="UP000199226">
    <property type="component" value="Unassembled WGS sequence"/>
</dbReference>
<keyword evidence="4 7" id="KW-0812">Transmembrane</keyword>
<keyword evidence="6 7" id="KW-0472">Membrane</keyword>
<organism evidence="9 10">
    <name type="scientific">Daejeonella rubra</name>
    <dbReference type="NCBI Taxonomy" id="990371"/>
    <lineage>
        <taxon>Bacteria</taxon>
        <taxon>Pseudomonadati</taxon>
        <taxon>Bacteroidota</taxon>
        <taxon>Sphingobacteriia</taxon>
        <taxon>Sphingobacteriales</taxon>
        <taxon>Sphingobacteriaceae</taxon>
        <taxon>Daejeonella</taxon>
    </lineage>
</organism>
<dbReference type="AlphaFoldDB" id="A0A1G9UHL2"/>
<evidence type="ECO:0000256" key="8">
    <source>
        <dbReference type="RuleBase" id="RU003639"/>
    </source>
</evidence>
<comment type="subcellular location">
    <subcellularLocation>
        <location evidence="7 8">Cell membrane</location>
        <topology evidence="7 8">Multi-pass membrane protein</topology>
    </subcellularLocation>
    <subcellularLocation>
        <location evidence="1">Membrane</location>
        <topology evidence="1">Multi-pass membrane protein</topology>
    </subcellularLocation>
</comment>
<evidence type="ECO:0000256" key="3">
    <source>
        <dbReference type="ARBA" id="ARBA00022448"/>
    </source>
</evidence>
<feature type="transmembrane region" description="Helical" evidence="7">
    <location>
        <begin position="65"/>
        <end position="89"/>
    </location>
</feature>
<keyword evidence="7 8" id="KW-0520">NAD</keyword>
<evidence type="ECO:0000256" key="5">
    <source>
        <dbReference type="ARBA" id="ARBA00022989"/>
    </source>
</evidence>
<evidence type="ECO:0000256" key="1">
    <source>
        <dbReference type="ARBA" id="ARBA00004141"/>
    </source>
</evidence>
<keyword evidence="10" id="KW-1185">Reference proteome</keyword>
<name>A0A1G9UHL2_9SPHI</name>
<keyword evidence="5 7" id="KW-1133">Transmembrane helix</keyword>
<dbReference type="PANTHER" id="PTHR11058">
    <property type="entry name" value="NADH-UBIQUINONE OXIDOREDUCTASE CHAIN 3"/>
    <property type="match status" value="1"/>
</dbReference>
<comment type="catalytic activity">
    <reaction evidence="7 8">
        <text>a quinone + NADH + 5 H(+)(in) = a quinol + NAD(+) + 4 H(+)(out)</text>
        <dbReference type="Rhea" id="RHEA:57888"/>
        <dbReference type="ChEBI" id="CHEBI:15378"/>
        <dbReference type="ChEBI" id="CHEBI:24646"/>
        <dbReference type="ChEBI" id="CHEBI:57540"/>
        <dbReference type="ChEBI" id="CHEBI:57945"/>
        <dbReference type="ChEBI" id="CHEBI:132124"/>
    </reaction>
</comment>
<dbReference type="HAMAP" id="MF_01394">
    <property type="entry name" value="NDH1_NuoA"/>
    <property type="match status" value="1"/>
</dbReference>
<comment type="subunit">
    <text evidence="7">NDH-1 is composed of 14 different subunits. Subunits NuoA, H, J, K, L, M, N constitute the membrane sector of the complex.</text>
</comment>
<dbReference type="EC" id="7.1.1.-" evidence="7"/>
<sequence>MNEASQISEFGKVFIYLIMGVLFVLFTFFLGWLVALKKPNPEKLSSYECGEEPTGSSWIQFNSRFYVIALVFLLFDVEMVFIFPWATVFGQEVLLNADPRWGWLSLIEMFIFVGILLIGLVYVWKKGDLNWIRPEQLLPAAPTKISFSVYQALNDEKYQVKEFALNNVLVEPEKIQTAANPSSFKPAFKPKFKRPAE</sequence>
<proteinExistence type="inferred from homology"/>
<evidence type="ECO:0000256" key="7">
    <source>
        <dbReference type="HAMAP-Rule" id="MF_01394"/>
    </source>
</evidence>
<feature type="transmembrane region" description="Helical" evidence="7">
    <location>
        <begin position="13"/>
        <end position="36"/>
    </location>
</feature>
<evidence type="ECO:0000313" key="10">
    <source>
        <dbReference type="Proteomes" id="UP000199226"/>
    </source>
</evidence>
<dbReference type="InterPro" id="IPR023043">
    <property type="entry name" value="NAD(P)H_OxRDtase_bac/plastid"/>
</dbReference>
<evidence type="ECO:0000256" key="2">
    <source>
        <dbReference type="ARBA" id="ARBA00008472"/>
    </source>
</evidence>
<dbReference type="GO" id="GO:0005886">
    <property type="term" value="C:plasma membrane"/>
    <property type="evidence" value="ECO:0007669"/>
    <property type="project" value="UniProtKB-SubCell"/>
</dbReference>
<dbReference type="InterPro" id="IPR000440">
    <property type="entry name" value="NADH_UbQ/plastoQ_OxRdtase_su3"/>
</dbReference>
<dbReference type="STRING" id="990371.SAMN05421813_11676"/>
<evidence type="ECO:0000256" key="4">
    <source>
        <dbReference type="ARBA" id="ARBA00022692"/>
    </source>
</evidence>
<dbReference type="PANTHER" id="PTHR11058:SF9">
    <property type="entry name" value="NADH-UBIQUINONE OXIDOREDUCTASE CHAIN 3"/>
    <property type="match status" value="1"/>
</dbReference>
<dbReference type="GO" id="GO:0030964">
    <property type="term" value="C:NADH dehydrogenase complex"/>
    <property type="evidence" value="ECO:0007669"/>
    <property type="project" value="TreeGrafter"/>
</dbReference>
<evidence type="ECO:0000313" key="9">
    <source>
        <dbReference type="EMBL" id="SDM59411.1"/>
    </source>
</evidence>
<gene>
    <name evidence="7" type="primary">nuoA</name>
    <name evidence="9" type="ORF">SAMN05421813_11676</name>
</gene>